<gene>
    <name evidence="1" type="ORF">EVA93_02920</name>
</gene>
<evidence type="ECO:0000313" key="1">
    <source>
        <dbReference type="EMBL" id="RZO27590.1"/>
    </source>
</evidence>
<proteinExistence type="predicted"/>
<reference evidence="1 2" key="1">
    <citation type="submission" date="2019-02" db="EMBL/GenBank/DDBJ databases">
        <title>Prokaryotic population dynamics and viral predation in marine succession experiment using metagenomics: the confinement effect.</title>
        <authorList>
            <person name="Haro-Moreno J.M."/>
            <person name="Rodriguez-Valera F."/>
            <person name="Lopez-Perez M."/>
        </authorList>
    </citation>
    <scope>NUCLEOTIDE SEQUENCE [LARGE SCALE GENOMIC DNA]</scope>
    <source>
        <strain evidence="1">MED-G160</strain>
    </source>
</reference>
<dbReference type="EMBL" id="SHBF01000014">
    <property type="protein sequence ID" value="RZO27590.1"/>
    <property type="molecule type" value="Genomic_DNA"/>
</dbReference>
<protein>
    <submittedName>
        <fullName evidence="1">DUF3445 domain-containing protein</fullName>
    </submittedName>
</protein>
<dbReference type="AlphaFoldDB" id="A0A520N289"/>
<accession>A0A520N289</accession>
<dbReference type="Pfam" id="PF11927">
    <property type="entry name" value="HODM_asu-like"/>
    <property type="match status" value="1"/>
</dbReference>
<dbReference type="Proteomes" id="UP000318710">
    <property type="component" value="Unassembled WGS sequence"/>
</dbReference>
<organism evidence="1 2">
    <name type="scientific">SAR86 cluster bacterium</name>
    <dbReference type="NCBI Taxonomy" id="2030880"/>
    <lineage>
        <taxon>Bacteria</taxon>
        <taxon>Pseudomonadati</taxon>
        <taxon>Pseudomonadota</taxon>
        <taxon>Gammaproteobacteria</taxon>
        <taxon>SAR86 cluster</taxon>
    </lineage>
</organism>
<sequence length="262" mass="30347">MEASENNFWTEPPWGAGEKKYRLGLRPIELGEWLNRNISENLLKHKKNLLDSDYNKVIAVTEDSIDAQICLGKIFGINHTKYPDLIAELSLNIQDDLCLMESQGQQKLLAASICSPSYWDVRTKIGKPLKVIHDPVTSLDEKIGERIATFIRQAPIKKPFARQNWLIHGDTKRFHLKEEDSLLTDPWSWYIRSEKETLCRFHEDYFLFTINVLFEPLNKIVDYPDALKGLIKSLETFDEDESVYFGGSNKINILLEYLKAQL</sequence>
<comment type="caution">
    <text evidence="1">The sequence shown here is derived from an EMBL/GenBank/DDBJ whole genome shotgun (WGS) entry which is preliminary data.</text>
</comment>
<name>A0A520N289_9GAMM</name>
<dbReference type="InterPro" id="IPR021848">
    <property type="entry name" value="HODM_asu-like"/>
</dbReference>
<evidence type="ECO:0000313" key="2">
    <source>
        <dbReference type="Proteomes" id="UP000318710"/>
    </source>
</evidence>